<protein>
    <submittedName>
        <fullName evidence="1">Uncharacterized protein</fullName>
    </submittedName>
</protein>
<dbReference type="AlphaFoldDB" id="A0A4R3YNB8"/>
<dbReference type="EMBL" id="SMCR01000010">
    <property type="protein sequence ID" value="TCV93018.1"/>
    <property type="molecule type" value="Genomic_DNA"/>
</dbReference>
<dbReference type="Proteomes" id="UP000295719">
    <property type="component" value="Unassembled WGS sequence"/>
</dbReference>
<dbReference type="RefSeq" id="WP_131866913.1">
    <property type="nucleotide sequence ID" value="NZ_SMCR01000010.1"/>
</dbReference>
<reference evidence="1 2" key="1">
    <citation type="submission" date="2019-03" db="EMBL/GenBank/DDBJ databases">
        <title>Genomic Encyclopedia of Type Strains, Phase IV (KMG-IV): sequencing the most valuable type-strain genomes for metagenomic binning, comparative biology and taxonomic classification.</title>
        <authorList>
            <person name="Goeker M."/>
        </authorList>
    </citation>
    <scope>NUCLEOTIDE SEQUENCE [LARGE SCALE GENOMIC DNA]</scope>
    <source>
        <strain evidence="1 2">DSM 19580</strain>
    </source>
</reference>
<evidence type="ECO:0000313" key="1">
    <source>
        <dbReference type="EMBL" id="TCV93018.1"/>
    </source>
</evidence>
<keyword evidence="2" id="KW-1185">Reference proteome</keyword>
<gene>
    <name evidence="1" type="ORF">EDC52_11050</name>
</gene>
<comment type="caution">
    <text evidence="1">The sequence shown here is derived from an EMBL/GenBank/DDBJ whole genome shotgun (WGS) entry which is preliminary data.</text>
</comment>
<organism evidence="1 2">
    <name type="scientific">Biostraticola tofi</name>
    <dbReference type="NCBI Taxonomy" id="466109"/>
    <lineage>
        <taxon>Bacteria</taxon>
        <taxon>Pseudomonadati</taxon>
        <taxon>Pseudomonadota</taxon>
        <taxon>Gammaproteobacteria</taxon>
        <taxon>Enterobacterales</taxon>
        <taxon>Bruguierivoracaceae</taxon>
        <taxon>Biostraticola</taxon>
    </lineage>
</organism>
<name>A0A4R3YNB8_9GAMM</name>
<accession>A0A4R3YNB8</accession>
<proteinExistence type="predicted"/>
<dbReference type="OrthoDB" id="6637328at2"/>
<evidence type="ECO:0000313" key="2">
    <source>
        <dbReference type="Proteomes" id="UP000295719"/>
    </source>
</evidence>
<sequence length="61" mass="7037">MIIDSIMRLLFVLTDRPAEGQISGSDVESLYSTVECENTPVYIPSEVWQRVSELSQRYDLR</sequence>